<dbReference type="Proteomes" id="UP000324104">
    <property type="component" value="Unassembled WGS sequence"/>
</dbReference>
<keyword evidence="1" id="KW-0472">Membrane</keyword>
<name>A0A5D5ANE4_9EURY</name>
<keyword evidence="1" id="KW-0812">Transmembrane</keyword>
<keyword evidence="4" id="KW-1185">Reference proteome</keyword>
<evidence type="ECO:0000313" key="4">
    <source>
        <dbReference type="Proteomes" id="UP000324104"/>
    </source>
</evidence>
<feature type="transmembrane region" description="Helical" evidence="1">
    <location>
        <begin position="53"/>
        <end position="74"/>
    </location>
</feature>
<comment type="caution">
    <text evidence="3">The sequence shown here is derived from an EMBL/GenBank/DDBJ whole genome shotgun (WGS) entry which is preliminary data.</text>
</comment>
<proteinExistence type="predicted"/>
<feature type="transmembrane region" description="Helical" evidence="1">
    <location>
        <begin position="12"/>
        <end position="33"/>
    </location>
</feature>
<reference evidence="3 4" key="1">
    <citation type="submission" date="2019-08" db="EMBL/GenBank/DDBJ databases">
        <title>Archaea genome.</title>
        <authorList>
            <person name="Kajale S."/>
            <person name="Shouche Y."/>
            <person name="Deshpande N."/>
            <person name="Sharma A."/>
        </authorList>
    </citation>
    <scope>NUCLEOTIDE SEQUENCE [LARGE SCALE GENOMIC DNA]</scope>
    <source>
        <strain evidence="3 4">ESP3B_9</strain>
    </source>
</reference>
<gene>
    <name evidence="3" type="ORF">FYC77_14455</name>
</gene>
<dbReference type="RefSeq" id="WP_149082200.1">
    <property type="nucleotide sequence ID" value="NZ_VTAW01000020.1"/>
</dbReference>
<accession>A0A5D5ANE4</accession>
<protein>
    <submittedName>
        <fullName evidence="3">SHOCT domain-containing protein</fullName>
    </submittedName>
</protein>
<dbReference type="EMBL" id="VTAW01000020">
    <property type="protein sequence ID" value="TYT61252.1"/>
    <property type="molecule type" value="Genomic_DNA"/>
</dbReference>
<evidence type="ECO:0000256" key="1">
    <source>
        <dbReference type="SAM" id="Phobius"/>
    </source>
</evidence>
<dbReference type="AlphaFoldDB" id="A0A5D5ANE4"/>
<evidence type="ECO:0000313" key="3">
    <source>
        <dbReference type="EMBL" id="TYT61252.1"/>
    </source>
</evidence>
<evidence type="ECO:0000259" key="2">
    <source>
        <dbReference type="Pfam" id="PF09851"/>
    </source>
</evidence>
<sequence>MSADTDLLRTLLLVVALVILVPFLLMFLVWPMMGMWGGGHMWDNGGASGVGSTLSWLVIWLPMFLLVLGGAYLLHRAIDRTESGDRDAALEELRLAYARGDLSDEEFEQRRERLQRDE</sequence>
<feature type="domain" description="SHOCT" evidence="2">
    <location>
        <begin position="88"/>
        <end position="114"/>
    </location>
</feature>
<dbReference type="InterPro" id="IPR018649">
    <property type="entry name" value="SHOCT"/>
</dbReference>
<keyword evidence="1" id="KW-1133">Transmembrane helix</keyword>
<dbReference type="Pfam" id="PF09851">
    <property type="entry name" value="SHOCT"/>
    <property type="match status" value="1"/>
</dbReference>
<organism evidence="3 4">
    <name type="scientific">Natrialba swarupiae</name>
    <dbReference type="NCBI Taxonomy" id="2448032"/>
    <lineage>
        <taxon>Archaea</taxon>
        <taxon>Methanobacteriati</taxon>
        <taxon>Methanobacteriota</taxon>
        <taxon>Stenosarchaea group</taxon>
        <taxon>Halobacteria</taxon>
        <taxon>Halobacteriales</taxon>
        <taxon>Natrialbaceae</taxon>
        <taxon>Natrialba</taxon>
    </lineage>
</organism>